<dbReference type="SUPFAM" id="SSF161111">
    <property type="entry name" value="Cation efflux protein transmembrane domain-like"/>
    <property type="match status" value="1"/>
</dbReference>
<gene>
    <name evidence="10" type="ORF">QP027_03810</name>
</gene>
<feature type="transmembrane region" description="Helical" evidence="7">
    <location>
        <begin position="123"/>
        <end position="146"/>
    </location>
</feature>
<feature type="domain" description="Cation efflux protein transmembrane" evidence="8">
    <location>
        <begin position="53"/>
        <end position="244"/>
    </location>
</feature>
<evidence type="ECO:0000313" key="10">
    <source>
        <dbReference type="EMBL" id="WIM68530.1"/>
    </source>
</evidence>
<feature type="transmembrane region" description="Helical" evidence="7">
    <location>
        <begin position="195"/>
        <end position="214"/>
    </location>
</feature>
<keyword evidence="3" id="KW-0813">Transport</keyword>
<evidence type="ECO:0000256" key="2">
    <source>
        <dbReference type="ARBA" id="ARBA00008114"/>
    </source>
</evidence>
<accession>A0ABY8VIF1</accession>
<dbReference type="Proteomes" id="UP001225598">
    <property type="component" value="Chromosome"/>
</dbReference>
<keyword evidence="5 7" id="KW-1133">Transmembrane helix</keyword>
<proteinExistence type="inferred from homology"/>
<evidence type="ECO:0000256" key="5">
    <source>
        <dbReference type="ARBA" id="ARBA00022989"/>
    </source>
</evidence>
<feature type="transmembrane region" description="Helical" evidence="7">
    <location>
        <begin position="220"/>
        <end position="241"/>
    </location>
</feature>
<dbReference type="PANTHER" id="PTHR43840">
    <property type="entry name" value="MITOCHONDRIAL METAL TRANSPORTER 1-RELATED"/>
    <property type="match status" value="1"/>
</dbReference>
<keyword evidence="4 7" id="KW-0812">Transmembrane</keyword>
<comment type="subcellular location">
    <subcellularLocation>
        <location evidence="1">Membrane</location>
        <topology evidence="1">Multi-pass membrane protein</topology>
    </subcellularLocation>
</comment>
<evidence type="ECO:0000256" key="1">
    <source>
        <dbReference type="ARBA" id="ARBA00004141"/>
    </source>
</evidence>
<feature type="transmembrane region" description="Helical" evidence="7">
    <location>
        <begin position="152"/>
        <end position="175"/>
    </location>
</feature>
<name>A0ABY8VIF1_9CORY</name>
<dbReference type="RefSeq" id="WP_284826121.1">
    <property type="nucleotide sequence ID" value="NZ_CP126969.1"/>
</dbReference>
<dbReference type="EMBL" id="CP126969">
    <property type="protein sequence ID" value="WIM68530.1"/>
    <property type="molecule type" value="Genomic_DNA"/>
</dbReference>
<dbReference type="NCBIfam" id="TIGR01297">
    <property type="entry name" value="CDF"/>
    <property type="match status" value="1"/>
</dbReference>
<sequence>MSHDHDHEHEHHSHDDLGVWGQIKHALTPHSHDAAEQILTAEESTQEGIKTAWISLLGMGATAAAQLIIVWISGSLALLADTIHNFGHLVTTIPLLMAFYLSRRKPTHQYPYGLKRIEDLAGLLVTLVVVLTIVLIVVESLMALASPPELSHLGWVFAAGLVGFLGNEIVAIYRIRTGQRIGSAALIAEGQHARADGLTSIAVVLGVVGVWLGFERADAVAGLLIAAVITGTMFNSLRIVIRRILDGVDSELMEAMHHAVEHVPGIVAVERVRARWLGHRMEADVLVTVAGSSTAREIQSVTDKINSALREKAANLDVITVQVNPAT</sequence>
<dbReference type="PANTHER" id="PTHR43840:SF15">
    <property type="entry name" value="MITOCHONDRIAL METAL TRANSPORTER 1-RELATED"/>
    <property type="match status" value="1"/>
</dbReference>
<protein>
    <submittedName>
        <fullName evidence="10">Cation diffusion facilitator family transporter</fullName>
    </submittedName>
</protein>
<evidence type="ECO:0000313" key="11">
    <source>
        <dbReference type="Proteomes" id="UP001225598"/>
    </source>
</evidence>
<dbReference type="InterPro" id="IPR058533">
    <property type="entry name" value="Cation_efflux_TM"/>
</dbReference>
<comment type="similarity">
    <text evidence="2">Belongs to the cation diffusion facilitator (CDF) transporter (TC 2.A.4) family.</text>
</comment>
<organism evidence="10 11">
    <name type="scientific">Corynebacterium breve</name>
    <dbReference type="NCBI Taxonomy" id="3049799"/>
    <lineage>
        <taxon>Bacteria</taxon>
        <taxon>Bacillati</taxon>
        <taxon>Actinomycetota</taxon>
        <taxon>Actinomycetes</taxon>
        <taxon>Mycobacteriales</taxon>
        <taxon>Corynebacteriaceae</taxon>
        <taxon>Corynebacterium</taxon>
    </lineage>
</organism>
<reference evidence="10 11" key="1">
    <citation type="submission" date="2023-05" db="EMBL/GenBank/DDBJ databases">
        <title>Corynebacterium suedekumii sp. nov. and Corynebacterium breve sp. nov. isolated from raw cow's milk.</title>
        <authorList>
            <person name="Baer M.K."/>
            <person name="Mehl L."/>
            <person name="Hellmuth R."/>
            <person name="Marke G."/>
            <person name="Lipski A."/>
        </authorList>
    </citation>
    <scope>NUCLEOTIDE SEQUENCE [LARGE SCALE GENOMIC DNA]</scope>
    <source>
        <strain evidence="10 11">R4</strain>
    </source>
</reference>
<dbReference type="InterPro" id="IPR027470">
    <property type="entry name" value="Cation_efflux_CTD"/>
</dbReference>
<feature type="domain" description="Cation efflux protein cytoplasmic" evidence="9">
    <location>
        <begin position="249"/>
        <end position="325"/>
    </location>
</feature>
<keyword evidence="6 7" id="KW-0472">Membrane</keyword>
<dbReference type="Gene3D" id="1.20.1510.10">
    <property type="entry name" value="Cation efflux protein transmembrane domain"/>
    <property type="match status" value="1"/>
</dbReference>
<feature type="transmembrane region" description="Helical" evidence="7">
    <location>
        <begin position="86"/>
        <end position="102"/>
    </location>
</feature>
<dbReference type="InterPro" id="IPR002524">
    <property type="entry name" value="Cation_efflux"/>
</dbReference>
<feature type="transmembrane region" description="Helical" evidence="7">
    <location>
        <begin position="56"/>
        <end position="80"/>
    </location>
</feature>
<dbReference type="Pfam" id="PF01545">
    <property type="entry name" value="Cation_efflux"/>
    <property type="match status" value="1"/>
</dbReference>
<keyword evidence="11" id="KW-1185">Reference proteome</keyword>
<evidence type="ECO:0000259" key="8">
    <source>
        <dbReference type="Pfam" id="PF01545"/>
    </source>
</evidence>
<evidence type="ECO:0000256" key="6">
    <source>
        <dbReference type="ARBA" id="ARBA00023136"/>
    </source>
</evidence>
<dbReference type="InterPro" id="IPR027469">
    <property type="entry name" value="Cation_efflux_TMD_sf"/>
</dbReference>
<evidence type="ECO:0000256" key="7">
    <source>
        <dbReference type="SAM" id="Phobius"/>
    </source>
</evidence>
<evidence type="ECO:0000259" key="9">
    <source>
        <dbReference type="Pfam" id="PF16916"/>
    </source>
</evidence>
<evidence type="ECO:0000256" key="4">
    <source>
        <dbReference type="ARBA" id="ARBA00022692"/>
    </source>
</evidence>
<dbReference type="Pfam" id="PF16916">
    <property type="entry name" value="ZT_dimer"/>
    <property type="match status" value="1"/>
</dbReference>
<dbReference type="InterPro" id="IPR050291">
    <property type="entry name" value="CDF_Transporter"/>
</dbReference>
<evidence type="ECO:0000256" key="3">
    <source>
        <dbReference type="ARBA" id="ARBA00022448"/>
    </source>
</evidence>
<dbReference type="SUPFAM" id="SSF160240">
    <property type="entry name" value="Cation efflux protein cytoplasmic domain-like"/>
    <property type="match status" value="1"/>
</dbReference>
<dbReference type="Gene3D" id="3.30.70.1350">
    <property type="entry name" value="Cation efflux protein, cytoplasmic domain"/>
    <property type="match status" value="1"/>
</dbReference>
<dbReference type="InterPro" id="IPR036837">
    <property type="entry name" value="Cation_efflux_CTD_sf"/>
</dbReference>